<protein>
    <recommendedName>
        <fullName evidence="4">N-acetyltransferase domain-containing protein</fullName>
    </recommendedName>
</protein>
<gene>
    <name evidence="5" type="ORF">BGZ80_010200</name>
</gene>
<keyword evidence="2" id="KW-0012">Acyltransferase</keyword>
<feature type="domain" description="N-acetyltransferase" evidence="4">
    <location>
        <begin position="31"/>
        <end position="181"/>
    </location>
</feature>
<evidence type="ECO:0000256" key="1">
    <source>
        <dbReference type="ARBA" id="ARBA00022679"/>
    </source>
</evidence>
<dbReference type="InterPro" id="IPR000182">
    <property type="entry name" value="GNAT_dom"/>
</dbReference>
<dbReference type="Gene3D" id="3.40.630.30">
    <property type="match status" value="1"/>
</dbReference>
<reference evidence="5" key="1">
    <citation type="journal article" date="2020" name="Fungal Divers.">
        <title>Resolving the Mortierellaceae phylogeny through synthesis of multi-gene phylogenetics and phylogenomics.</title>
        <authorList>
            <person name="Vandepol N."/>
            <person name="Liber J."/>
            <person name="Desiro A."/>
            <person name="Na H."/>
            <person name="Kennedy M."/>
            <person name="Barry K."/>
            <person name="Grigoriev I.V."/>
            <person name="Miller A.N."/>
            <person name="O'Donnell K."/>
            <person name="Stajich J.E."/>
            <person name="Bonito G."/>
        </authorList>
    </citation>
    <scope>NUCLEOTIDE SEQUENCE</scope>
    <source>
        <strain evidence="5">NRRL 2769</strain>
    </source>
</reference>
<dbReference type="EMBL" id="JAAAID010000686">
    <property type="protein sequence ID" value="KAG0014834.1"/>
    <property type="molecule type" value="Genomic_DNA"/>
</dbReference>
<keyword evidence="6" id="KW-1185">Reference proteome</keyword>
<name>A0A9P6MW01_9FUNG</name>
<comment type="caution">
    <text evidence="5">The sequence shown here is derived from an EMBL/GenBank/DDBJ whole genome shotgun (WGS) entry which is preliminary data.</text>
</comment>
<dbReference type="OrthoDB" id="630895at2759"/>
<dbReference type="Proteomes" id="UP000703661">
    <property type="component" value="Unassembled WGS sequence"/>
</dbReference>
<organism evidence="5 6">
    <name type="scientific">Entomortierella chlamydospora</name>
    <dbReference type="NCBI Taxonomy" id="101097"/>
    <lineage>
        <taxon>Eukaryota</taxon>
        <taxon>Fungi</taxon>
        <taxon>Fungi incertae sedis</taxon>
        <taxon>Mucoromycota</taxon>
        <taxon>Mortierellomycotina</taxon>
        <taxon>Mortierellomycetes</taxon>
        <taxon>Mortierellales</taxon>
        <taxon>Mortierellaceae</taxon>
        <taxon>Entomortierella</taxon>
    </lineage>
</organism>
<keyword evidence="1" id="KW-0808">Transferase</keyword>
<evidence type="ECO:0000313" key="5">
    <source>
        <dbReference type="EMBL" id="KAG0014834.1"/>
    </source>
</evidence>
<dbReference type="InterPro" id="IPR016181">
    <property type="entry name" value="Acyl_CoA_acyltransferase"/>
</dbReference>
<evidence type="ECO:0000313" key="6">
    <source>
        <dbReference type="Proteomes" id="UP000703661"/>
    </source>
</evidence>
<dbReference type="InterPro" id="IPR051531">
    <property type="entry name" value="N-acetyltransferase"/>
</dbReference>
<evidence type="ECO:0000256" key="2">
    <source>
        <dbReference type="ARBA" id="ARBA00023315"/>
    </source>
</evidence>
<dbReference type="GO" id="GO:0008999">
    <property type="term" value="F:protein-N-terminal-alanine acetyltransferase activity"/>
    <property type="evidence" value="ECO:0007669"/>
    <property type="project" value="TreeGrafter"/>
</dbReference>
<comment type="similarity">
    <text evidence="3">Belongs to the acetyltransferase family. RimJ subfamily.</text>
</comment>
<dbReference type="GO" id="GO:0005737">
    <property type="term" value="C:cytoplasm"/>
    <property type="evidence" value="ECO:0007669"/>
    <property type="project" value="TreeGrafter"/>
</dbReference>
<dbReference type="PANTHER" id="PTHR43792:SF8">
    <property type="entry name" value="[RIBOSOMAL PROTEIN US5]-ALANINE N-ACETYLTRANSFERASE"/>
    <property type="match status" value="1"/>
</dbReference>
<proteinExistence type="inferred from homology"/>
<dbReference type="Pfam" id="PF13302">
    <property type="entry name" value="Acetyltransf_3"/>
    <property type="match status" value="1"/>
</dbReference>
<evidence type="ECO:0000256" key="3">
    <source>
        <dbReference type="ARBA" id="ARBA00038502"/>
    </source>
</evidence>
<accession>A0A9P6MW01</accession>
<sequence length="218" mass="24706">MQAEQDTPFVREKATAMGPYLVSDAPPHYLSAVEFSDIPEMVRVVNINKDIFNGTASFQYPYTEDHAHARISRAVGYTTNLGYNTHWVMRTSPDGPLIGWIHAYFNTKVNEVHPETGRPLKICEIGYWVSPEYVGKGYGSRSAQFVTHEIMFKEFGCDIVRADAFVDNKGSRTILENIGMVCEVESITEFIPKFQEQRVICCYAVHRSEATQTIKARP</sequence>
<evidence type="ECO:0000259" key="4">
    <source>
        <dbReference type="Pfam" id="PF13302"/>
    </source>
</evidence>
<dbReference type="SUPFAM" id="SSF55729">
    <property type="entry name" value="Acyl-CoA N-acyltransferases (Nat)"/>
    <property type="match status" value="1"/>
</dbReference>
<dbReference type="PANTHER" id="PTHR43792">
    <property type="entry name" value="GNAT FAMILY, PUTATIVE (AFU_ORTHOLOGUE AFUA_3G00765)-RELATED-RELATED"/>
    <property type="match status" value="1"/>
</dbReference>
<dbReference type="AlphaFoldDB" id="A0A9P6MW01"/>